<evidence type="ECO:0000313" key="3">
    <source>
        <dbReference type="Proteomes" id="UP000183174"/>
    </source>
</evidence>
<evidence type="ECO:0000256" key="1">
    <source>
        <dbReference type="SAM" id="Phobius"/>
    </source>
</evidence>
<sequence>MRNFISLVVAAALVLLLQPVYFFAMANLDNIISKERTWLHIKSAFDSGVLVDASHRNQIIASGDRFTDCYALGEGMQPNVGPLEEGIMAPRPASERHACDDLKQAAVDPNSVNWQRYARYWHGYRIYSAPLASLIPILLLKLVNLAVLASVAALFVVQSDRLIGTRATIWLCAPVVLLSDFVRIWHVTPHTVSTVVIVGGAGIFARMIHSGSSDRALIVSAAAFGSVFNFVDFLVNPPWMPMLLAFFLLAAGRRSGFALLVVLAWFAGYAATWSAKWLSAYFVDPSFDILSDVLGAATFRIAGDFVKVSHYPLAATTKVFLNAFLSWGVILFVPALIFLGVKLTPRLATAWPALIPIVWFEILSNHSQIHDLFVSRSAAAAIGVCLASAQMARMLDNPQQFVGDDSWLKQSEGRARASLSHTRERLS</sequence>
<name>A0A1C3XKE3_9BRAD</name>
<keyword evidence="1" id="KW-0812">Transmembrane</keyword>
<keyword evidence="1" id="KW-0472">Membrane</keyword>
<dbReference type="AlphaFoldDB" id="A0A1C3XKE3"/>
<keyword evidence="1" id="KW-1133">Transmembrane helix</keyword>
<feature type="transmembrane region" description="Helical" evidence="1">
    <location>
        <begin position="134"/>
        <end position="157"/>
    </location>
</feature>
<evidence type="ECO:0000313" key="2">
    <source>
        <dbReference type="EMBL" id="SCB52733.1"/>
    </source>
</evidence>
<feature type="transmembrane region" description="Helical" evidence="1">
    <location>
        <begin position="192"/>
        <end position="209"/>
    </location>
</feature>
<dbReference type="EMBL" id="FMAE01000039">
    <property type="protein sequence ID" value="SCB52733.1"/>
    <property type="molecule type" value="Genomic_DNA"/>
</dbReference>
<gene>
    <name evidence="2" type="ORF">GA0061099_103910</name>
</gene>
<dbReference type="Proteomes" id="UP000183174">
    <property type="component" value="Unassembled WGS sequence"/>
</dbReference>
<reference evidence="2 3" key="1">
    <citation type="submission" date="2016-08" db="EMBL/GenBank/DDBJ databases">
        <authorList>
            <person name="Seilhamer J.J."/>
        </authorList>
    </citation>
    <scope>NUCLEOTIDE SEQUENCE [LARGE SCALE GENOMIC DNA]</scope>
    <source>
        <strain evidence="2 3">CCBAU 10071</strain>
    </source>
</reference>
<feature type="transmembrane region" description="Helical" evidence="1">
    <location>
        <begin position="241"/>
        <end position="266"/>
    </location>
</feature>
<organism evidence="2 3">
    <name type="scientific">Bradyrhizobium yuanmingense</name>
    <dbReference type="NCBI Taxonomy" id="108015"/>
    <lineage>
        <taxon>Bacteria</taxon>
        <taxon>Pseudomonadati</taxon>
        <taxon>Pseudomonadota</taxon>
        <taxon>Alphaproteobacteria</taxon>
        <taxon>Hyphomicrobiales</taxon>
        <taxon>Nitrobacteraceae</taxon>
        <taxon>Bradyrhizobium</taxon>
    </lineage>
</organism>
<proteinExistence type="predicted"/>
<feature type="transmembrane region" description="Helical" evidence="1">
    <location>
        <begin position="319"/>
        <end position="341"/>
    </location>
</feature>
<protein>
    <submittedName>
        <fullName evidence="2">Uncharacterized protein</fullName>
    </submittedName>
</protein>
<accession>A0A1C3XKE3</accession>
<feature type="transmembrane region" description="Helical" evidence="1">
    <location>
        <begin position="169"/>
        <end position="186"/>
    </location>
</feature>
<dbReference type="RefSeq" id="WP_141697784.1">
    <property type="nucleotide sequence ID" value="NZ_FMAE01000039.1"/>
</dbReference>